<keyword evidence="2" id="KW-1185">Reference proteome</keyword>
<dbReference type="InterPro" id="IPR045390">
    <property type="entry name" value="ABC-3C_MC3"/>
</dbReference>
<protein>
    <submittedName>
        <fullName evidence="1">Uncharacterized protein</fullName>
    </submittedName>
</protein>
<comment type="caution">
    <text evidence="1">The sequence shown here is derived from an EMBL/GenBank/DDBJ whole genome shotgun (WGS) entry which is preliminary data.</text>
</comment>
<dbReference type="RefSeq" id="WP_205214274.1">
    <property type="nucleotide sequence ID" value="NZ_JAFFZP010000038.1"/>
</dbReference>
<name>A0ABS2WCB7_9GAMM</name>
<proteinExistence type="predicted"/>
<reference evidence="1 2" key="1">
    <citation type="submission" date="2021-02" db="EMBL/GenBank/DDBJ databases">
        <title>A novel species of genus Amphritea isolated from a fishpond in China.</title>
        <authorList>
            <person name="Lu H."/>
        </authorList>
    </citation>
    <scope>NUCLEOTIDE SEQUENCE [LARGE SCALE GENOMIC DNA]</scope>
    <source>
        <strain evidence="1 2">RP18W</strain>
    </source>
</reference>
<dbReference type="Proteomes" id="UP000760472">
    <property type="component" value="Unassembled WGS sequence"/>
</dbReference>
<organism evidence="1 2">
    <name type="scientific">Amphritea pacifica</name>
    <dbReference type="NCBI Taxonomy" id="2811233"/>
    <lineage>
        <taxon>Bacteria</taxon>
        <taxon>Pseudomonadati</taxon>
        <taxon>Pseudomonadota</taxon>
        <taxon>Gammaproteobacteria</taxon>
        <taxon>Oceanospirillales</taxon>
        <taxon>Oceanospirillaceae</taxon>
        <taxon>Amphritea</taxon>
    </lineage>
</organism>
<evidence type="ECO:0000313" key="2">
    <source>
        <dbReference type="Proteomes" id="UP000760472"/>
    </source>
</evidence>
<sequence length="165" mass="18303">MEMTGGYSLEERNLFNPAYVGTILYQSIRECQRHNEQGLHCALPYLVAPLAISPQYSKRLPSNITTPIAGWVSHQEGALIGFSSAIKAYVDIVDAAMIFLIDHGAVALRDNGYYFLPNDRMAKLPALVNRDKTFKESFLSAGFLGRWFGHAASVESIYAQFGVKP</sequence>
<accession>A0ABS2WCB7</accession>
<dbReference type="EMBL" id="JAFFZP010000038">
    <property type="protein sequence ID" value="MBN0989360.1"/>
    <property type="molecule type" value="Genomic_DNA"/>
</dbReference>
<dbReference type="Pfam" id="PF20131">
    <property type="entry name" value="MC3"/>
    <property type="match status" value="1"/>
</dbReference>
<evidence type="ECO:0000313" key="1">
    <source>
        <dbReference type="EMBL" id="MBN0989360.1"/>
    </source>
</evidence>
<gene>
    <name evidence="1" type="ORF">JW498_18500</name>
</gene>